<name>A0A1W2C6Y7_9FLAO</name>
<feature type="transmembrane region" description="Helical" evidence="1">
    <location>
        <begin position="6"/>
        <end position="23"/>
    </location>
</feature>
<dbReference type="Proteomes" id="UP000192393">
    <property type="component" value="Unassembled WGS sequence"/>
</dbReference>
<accession>A0A1W2C6Y7</accession>
<reference evidence="2 3" key="1">
    <citation type="submission" date="2017-04" db="EMBL/GenBank/DDBJ databases">
        <authorList>
            <person name="Afonso C.L."/>
            <person name="Miller P.J."/>
            <person name="Scott M.A."/>
            <person name="Spackman E."/>
            <person name="Goraichik I."/>
            <person name="Dimitrov K.M."/>
            <person name="Suarez D.L."/>
            <person name="Swayne D.E."/>
        </authorList>
    </citation>
    <scope>NUCLEOTIDE SEQUENCE [LARGE SCALE GENOMIC DNA]</scope>
    <source>
        <strain evidence="2 3">CGMCC 1.12708</strain>
    </source>
</reference>
<gene>
    <name evidence="2" type="ORF">SAMN06296427_1092</name>
</gene>
<keyword evidence="3" id="KW-1185">Reference proteome</keyword>
<evidence type="ECO:0000313" key="3">
    <source>
        <dbReference type="Proteomes" id="UP000192393"/>
    </source>
</evidence>
<keyword evidence="1" id="KW-0812">Transmembrane</keyword>
<dbReference type="STRING" id="1434700.SAMN06296427_1092"/>
<evidence type="ECO:0000313" key="2">
    <source>
        <dbReference type="EMBL" id="SMC81027.1"/>
    </source>
</evidence>
<feature type="transmembrane region" description="Helical" evidence="1">
    <location>
        <begin position="44"/>
        <end position="62"/>
    </location>
</feature>
<dbReference type="EMBL" id="FWXS01000009">
    <property type="protein sequence ID" value="SMC81027.1"/>
    <property type="molecule type" value="Genomic_DNA"/>
</dbReference>
<keyword evidence="1" id="KW-1133">Transmembrane helix</keyword>
<proteinExistence type="predicted"/>
<dbReference type="AlphaFoldDB" id="A0A1W2C6Y7"/>
<evidence type="ECO:0000256" key="1">
    <source>
        <dbReference type="SAM" id="Phobius"/>
    </source>
</evidence>
<organism evidence="2 3">
    <name type="scientific">Moheibacter sediminis</name>
    <dbReference type="NCBI Taxonomy" id="1434700"/>
    <lineage>
        <taxon>Bacteria</taxon>
        <taxon>Pseudomonadati</taxon>
        <taxon>Bacteroidota</taxon>
        <taxon>Flavobacteriia</taxon>
        <taxon>Flavobacteriales</taxon>
        <taxon>Weeksellaceae</taxon>
        <taxon>Moheibacter</taxon>
    </lineage>
</organism>
<protein>
    <submittedName>
        <fullName evidence="2">Uncharacterized protein</fullName>
    </submittedName>
</protein>
<dbReference type="OrthoDB" id="1376526at2"/>
<sequence>MAREPFAARLTTIWIGAAFFWIFKGFKGRYKEQLIERYNTRNIVVGYIITLLFLIAVVYFLFFGEING</sequence>
<dbReference type="RefSeq" id="WP_084018037.1">
    <property type="nucleotide sequence ID" value="NZ_FWXS01000009.1"/>
</dbReference>
<keyword evidence="1" id="KW-0472">Membrane</keyword>